<dbReference type="STRING" id="1082931.KKY_3521"/>
<dbReference type="EMBL" id="CP003075">
    <property type="protein sequence ID" value="AEQ53506.1"/>
    <property type="molecule type" value="Genomic_DNA"/>
</dbReference>
<sequence>MGAVTESNASEWLAHFEDSRTNPNAKPPKTHLMGLPDLLTAVRKPRSAGDCSNAAGVAISESELNWLRRFHKNIRNQFAHFEPMGWSIEVSGIPEITKLIARIIGEILEFGWAFRRLNFAQRKEMRRNLRTLALIEWPA</sequence>
<protein>
    <submittedName>
        <fullName evidence="1">Uncharacterized protein</fullName>
    </submittedName>
</protein>
<dbReference type="AlphaFoldDB" id="G4RA23"/>
<gene>
    <name evidence="1" type="ordered locus">KKY_3521</name>
</gene>
<keyword evidence="2" id="KW-1185">Reference proteome</keyword>
<organism evidence="1 2">
    <name type="scientific">Pelagibacterium halotolerans (strain DSM 22347 / JCM 15775 / CGMCC 1.7692 / B2)</name>
    <dbReference type="NCBI Taxonomy" id="1082931"/>
    <lineage>
        <taxon>Bacteria</taxon>
        <taxon>Pseudomonadati</taxon>
        <taxon>Pseudomonadota</taxon>
        <taxon>Alphaproteobacteria</taxon>
        <taxon>Hyphomicrobiales</taxon>
        <taxon>Devosiaceae</taxon>
        <taxon>Pelagibacterium</taxon>
    </lineage>
</organism>
<reference evidence="1 2" key="1">
    <citation type="journal article" date="2012" name="J. Bacteriol.">
        <title>Complete genome sequence of Pelagibacterium halotolerans B2T.</title>
        <authorList>
            <person name="Huo Y.Y."/>
            <person name="Cheng H."/>
            <person name="Han X.F."/>
            <person name="Jiang X.W."/>
            <person name="Sun C."/>
            <person name="Zhang X.Q."/>
            <person name="Zhu X.F."/>
            <person name="Liu Y.F."/>
            <person name="Li P.F."/>
            <person name="Ni P.X."/>
            <person name="Wu M."/>
        </authorList>
    </citation>
    <scope>NUCLEOTIDE SEQUENCE [LARGE SCALE GENOMIC DNA]</scope>
    <source>
        <strain evidence="2">DSM 22347 / JCM 15775 / CGMCC 1.7692 / B2</strain>
    </source>
</reference>
<dbReference type="eggNOG" id="ENOG5032VB0">
    <property type="taxonomic scope" value="Bacteria"/>
</dbReference>
<evidence type="ECO:0000313" key="2">
    <source>
        <dbReference type="Proteomes" id="UP000008850"/>
    </source>
</evidence>
<dbReference type="HOGENOM" id="CLU_1843225_0_0_5"/>
<proteinExistence type="predicted"/>
<name>G4RA23_PELHB</name>
<dbReference type="KEGG" id="phl:KKY_3521"/>
<dbReference type="Proteomes" id="UP000008850">
    <property type="component" value="Chromosome"/>
</dbReference>
<accession>G4RA23</accession>
<evidence type="ECO:0000313" key="1">
    <source>
        <dbReference type="EMBL" id="AEQ53506.1"/>
    </source>
</evidence>